<organism evidence="4 5">
    <name type="scientific">Kalanchoe fedtschenkoi</name>
    <name type="common">Lavender scallops</name>
    <name type="synonym">South American air plant</name>
    <dbReference type="NCBI Taxonomy" id="63787"/>
    <lineage>
        <taxon>Eukaryota</taxon>
        <taxon>Viridiplantae</taxon>
        <taxon>Streptophyta</taxon>
        <taxon>Embryophyta</taxon>
        <taxon>Tracheophyta</taxon>
        <taxon>Spermatophyta</taxon>
        <taxon>Magnoliopsida</taxon>
        <taxon>eudicotyledons</taxon>
        <taxon>Gunneridae</taxon>
        <taxon>Pentapetalae</taxon>
        <taxon>Saxifragales</taxon>
        <taxon>Crassulaceae</taxon>
        <taxon>Kalanchoe</taxon>
    </lineage>
</organism>
<dbReference type="Gramene" id="Kaladp0082s0203.2.v1.1">
    <property type="protein sequence ID" value="Kaladp0082s0203.2.v1.1"/>
    <property type="gene ID" value="Kaladp0082s0203.v1.1"/>
</dbReference>
<dbReference type="PROSITE" id="PS50053">
    <property type="entry name" value="UBIQUITIN_2"/>
    <property type="match status" value="4"/>
</dbReference>
<protein>
    <recommendedName>
        <fullName evidence="3">Ubiquitin-like domain-containing protein</fullName>
    </recommendedName>
</protein>
<feature type="domain" description="Ubiquitin-like" evidence="3">
    <location>
        <begin position="27"/>
        <end position="99"/>
    </location>
</feature>
<dbReference type="PANTHER" id="PTHR10666">
    <property type="entry name" value="UBIQUITIN"/>
    <property type="match status" value="1"/>
</dbReference>
<dbReference type="GO" id="GO:0003729">
    <property type="term" value="F:mRNA binding"/>
    <property type="evidence" value="ECO:0007669"/>
    <property type="project" value="UniProtKB-ARBA"/>
</dbReference>
<evidence type="ECO:0000259" key="3">
    <source>
        <dbReference type="PROSITE" id="PS50053"/>
    </source>
</evidence>
<dbReference type="SUPFAM" id="SSF54236">
    <property type="entry name" value="Ubiquitin-like"/>
    <property type="match status" value="4"/>
</dbReference>
<dbReference type="InterPro" id="IPR029071">
    <property type="entry name" value="Ubiquitin-like_domsf"/>
</dbReference>
<dbReference type="Proteomes" id="UP000594263">
    <property type="component" value="Unplaced"/>
</dbReference>
<dbReference type="EnsemblPlants" id="Kaladp0082s0203.1.v1.1">
    <property type="protein sequence ID" value="Kaladp0082s0203.1.v1.1"/>
    <property type="gene ID" value="Kaladp0082s0203.v1.1"/>
</dbReference>
<reference evidence="4" key="1">
    <citation type="submission" date="2021-01" db="UniProtKB">
        <authorList>
            <consortium name="EnsemblPlants"/>
        </authorList>
    </citation>
    <scope>IDENTIFICATION</scope>
</reference>
<dbReference type="SMART" id="SM00213">
    <property type="entry name" value="UBQ"/>
    <property type="match status" value="4"/>
</dbReference>
<dbReference type="InterPro" id="IPR000626">
    <property type="entry name" value="Ubiquitin-like_dom"/>
</dbReference>
<dbReference type="InterPro" id="IPR050158">
    <property type="entry name" value="Ubiquitin_ubiquitin-like"/>
</dbReference>
<feature type="domain" description="Ubiquitin-like" evidence="3">
    <location>
        <begin position="180"/>
        <end position="250"/>
    </location>
</feature>
<dbReference type="InterPro" id="IPR019956">
    <property type="entry name" value="Ubiquitin_dom"/>
</dbReference>
<evidence type="ECO:0000313" key="4">
    <source>
        <dbReference type="EnsemblPlants" id="Kaladp0082s0203.2.v1.1"/>
    </source>
</evidence>
<dbReference type="EnsemblPlants" id="Kaladp0082s0203.2.v1.1">
    <property type="protein sequence ID" value="Kaladp0082s0203.2.v1.1"/>
    <property type="gene ID" value="Kaladp0082s0203.v1.1"/>
</dbReference>
<evidence type="ECO:0000256" key="1">
    <source>
        <dbReference type="ARBA" id="ARBA00022499"/>
    </source>
</evidence>
<name>A0A7N0UVF9_KALFE</name>
<dbReference type="Pfam" id="PF00240">
    <property type="entry name" value="ubiquitin"/>
    <property type="match status" value="4"/>
</dbReference>
<keyword evidence="1" id="KW-1017">Isopeptide bond</keyword>
<evidence type="ECO:0000313" key="5">
    <source>
        <dbReference type="Proteomes" id="UP000594263"/>
    </source>
</evidence>
<dbReference type="OMA" id="MIFNPRD"/>
<dbReference type="Gene3D" id="3.10.20.90">
    <property type="entry name" value="Phosphatidylinositol 3-kinase Catalytic Subunit, Chain A, domain 1"/>
    <property type="match status" value="4"/>
</dbReference>
<proteinExistence type="predicted"/>
<keyword evidence="5" id="KW-1185">Reference proteome</keyword>
<feature type="region of interest" description="Disordered" evidence="2">
    <location>
        <begin position="1"/>
        <end position="24"/>
    </location>
</feature>
<accession>A0A7N0UVF9</accession>
<sequence length="334" mass="37597">MASKRKFSLVNAPPQPQQQQQEGEDEVTLHVKVIKTVCVKVKASERVENIKEIVKQSEEAVPVHFPELVISGNQLKDGKKLSDYTVGRNLNIDVVCQERRIKINVKRISVDGIISTGLLVKMQDTIKLVKSMIDGREGTRLSEYHLVFAGEQLQDEMTVGGYEMKNGSNVYMVFCPSDSVPLQIAMPSGNIERVEAKPLNTIFDLKVILQSIIDMPINQWHLGYSDETLEDPETVAYCGLEAEDLLYVMLPSVQIFVRIRSGEQITVFVKLTDDVSSIREKIYDKAGYPVEYQTLIFSGRVLEDGQRIISYGVQKSSTLHLSFKFPAPTQDLDN</sequence>
<dbReference type="CDD" id="cd17039">
    <property type="entry name" value="Ubl_ubiquitin_like"/>
    <property type="match status" value="2"/>
</dbReference>
<feature type="domain" description="Ubiquitin-like" evidence="3">
    <location>
        <begin position="101"/>
        <end position="173"/>
    </location>
</feature>
<dbReference type="AlphaFoldDB" id="A0A7N0UVF9"/>
<feature type="domain" description="Ubiquitin-like" evidence="3">
    <location>
        <begin position="253"/>
        <end position="328"/>
    </location>
</feature>
<evidence type="ECO:0000256" key="2">
    <source>
        <dbReference type="SAM" id="MobiDB-lite"/>
    </source>
</evidence>
<dbReference type="Gramene" id="Kaladp0082s0203.1.v1.1">
    <property type="protein sequence ID" value="Kaladp0082s0203.1.v1.1"/>
    <property type="gene ID" value="Kaladp0082s0203.v1.1"/>
</dbReference>
<dbReference type="PRINTS" id="PR00348">
    <property type="entry name" value="UBIQUITIN"/>
</dbReference>